<dbReference type="Proteomes" id="UP000199403">
    <property type="component" value="Unassembled WGS sequence"/>
</dbReference>
<dbReference type="EMBL" id="FNZH01000003">
    <property type="protein sequence ID" value="SEJ34990.1"/>
    <property type="molecule type" value="Genomic_DNA"/>
</dbReference>
<dbReference type="RefSeq" id="WP_092173844.1">
    <property type="nucleotide sequence ID" value="NZ_FNZH01000003.1"/>
</dbReference>
<reference evidence="2" key="1">
    <citation type="submission" date="2016-10" db="EMBL/GenBank/DDBJ databases">
        <authorList>
            <person name="Varghese N."/>
            <person name="Submissions S."/>
        </authorList>
    </citation>
    <scope>NUCLEOTIDE SEQUENCE [LARGE SCALE GENOMIC DNA]</scope>
    <source>
        <strain evidence="2">IBRC-M 10761</strain>
    </source>
</reference>
<accession>A0A1H6YCT4</accession>
<proteinExistence type="predicted"/>
<protein>
    <submittedName>
        <fullName evidence="1">Uncharacterized protein</fullName>
    </submittedName>
</protein>
<gene>
    <name evidence="1" type="ORF">SAMN05192553_103398</name>
</gene>
<organism evidence="1 2">
    <name type="scientific">Cyclobacterium xiamenense</name>
    <dbReference type="NCBI Taxonomy" id="1297121"/>
    <lineage>
        <taxon>Bacteria</taxon>
        <taxon>Pseudomonadati</taxon>
        <taxon>Bacteroidota</taxon>
        <taxon>Cytophagia</taxon>
        <taxon>Cytophagales</taxon>
        <taxon>Cyclobacteriaceae</taxon>
        <taxon>Cyclobacterium</taxon>
    </lineage>
</organism>
<dbReference type="OrthoDB" id="7860049at2"/>
<dbReference type="AlphaFoldDB" id="A0A1H6YCT4"/>
<keyword evidence="2" id="KW-1185">Reference proteome</keyword>
<sequence>MKKNVLKELYLKWDGTHTNFLKEVYEANCSDTSFIPLTITLFAKNNELEVSTTWILKHHVEKGGEIAANDLEQLLKRGATLRNWESQLHFLQIIPKISLSKKQAEQLEPSIRPLLFSDKKFVKAAAFTAYFEVVKLIQELQHEFLLLCEDALERSTASVKVRIRRVLKYLKPEKNS</sequence>
<evidence type="ECO:0000313" key="2">
    <source>
        <dbReference type="Proteomes" id="UP000199403"/>
    </source>
</evidence>
<evidence type="ECO:0000313" key="1">
    <source>
        <dbReference type="EMBL" id="SEJ34990.1"/>
    </source>
</evidence>
<name>A0A1H6YCT4_9BACT</name>